<reference evidence="4" key="1">
    <citation type="journal article" date="2013" name="Genome Announc.">
        <title>Draft genome sequence of the ascomycete Phaeoacremonium aleophilum strain UCR-PA7, a causal agent of the esca disease complex in grapevines.</title>
        <authorList>
            <person name="Blanco-Ulate B."/>
            <person name="Rolshausen P."/>
            <person name="Cantu D."/>
        </authorList>
    </citation>
    <scope>NUCLEOTIDE SEQUENCE [LARGE SCALE GENOMIC DNA]</scope>
    <source>
        <strain evidence="4">UCR-PA7</strain>
    </source>
</reference>
<proteinExistence type="predicted"/>
<evidence type="ECO:0000313" key="4">
    <source>
        <dbReference type="Proteomes" id="UP000014074"/>
    </source>
</evidence>
<sequence length="666" mass="75766">MAPPIFLPVTGLAPAKQIVGNVLTVKKELKEARDAAQNTSSGFDDIASKIGYPEDIEEDTKQFKKLRRDMEDLLNERDNLRDRLDQSIEAYGEVADLNSDELVKRAIKLPDKVTAMLLRVNQAVFSNMDNILELHEDYRHLLSADDQHIESQRNVDPGAESQLADTNNVQRLKAALELSSIETEELKEQLHDMEKEMDNVTRDLRTKYNTAQSESAALRKQVKTFQAIKDDRSKLHQRLAKADAEVLEMKEDLKVANALSESCVQERQSMKDSLDAANVTIVNKTAMITELEASIASLEMTGEKDEKTSNEIIQKLHGRLDVLAAESNKNYWDMRNQLTDENLGLLSEESRLENEIKNLKDTNRIQDLQARLERNKALGLEEEVGQLTTTIEHMRKKLDDSRRGLREAQESVRHLQSDVHDIEYDRDCYAQKLVAANRSKERLEEKLQAALARLTEQSTDMMDVTAFNTMHNQLQGLRDKVEELTIARDSGADSNGMLKRTNEQMEKAIAHLTASERLRSIENGVLAQELEETRQKLLDAENRLAAPTHEVSQLRFELERKKIELGATKQISDQRKAERDDFQKSWMEALEASNQRQAEASKASIDVQRLQQELTQAKDRLQDYDSRMAVVSAKNHSLQTNLSKLQDEKKTVESHVTKLEGSCARG</sequence>
<feature type="compositionally biased region" description="Basic and acidic residues" evidence="2">
    <location>
        <begin position="646"/>
        <end position="658"/>
    </location>
</feature>
<feature type="coiled-coil region" evidence="1">
    <location>
        <begin position="56"/>
        <end position="90"/>
    </location>
</feature>
<dbReference type="EMBL" id="KB932863">
    <property type="protein sequence ID" value="EOO03092.1"/>
    <property type="molecule type" value="Genomic_DNA"/>
</dbReference>
<keyword evidence="4" id="KW-1185">Reference proteome</keyword>
<feature type="region of interest" description="Disordered" evidence="2">
    <location>
        <begin position="646"/>
        <end position="666"/>
    </location>
</feature>
<dbReference type="HOGENOM" id="CLU_412317_0_0_1"/>
<feature type="coiled-coil region" evidence="1">
    <location>
        <begin position="232"/>
        <end position="259"/>
    </location>
</feature>
<accession>R8BUQ8</accession>
<feature type="coiled-coil region" evidence="1">
    <location>
        <begin position="335"/>
        <end position="460"/>
    </location>
</feature>
<dbReference type="GeneID" id="19321540"/>
<organism evidence="3 4">
    <name type="scientific">Phaeoacremonium minimum (strain UCR-PA7)</name>
    <name type="common">Esca disease fungus</name>
    <name type="synonym">Togninia minima</name>
    <dbReference type="NCBI Taxonomy" id="1286976"/>
    <lineage>
        <taxon>Eukaryota</taxon>
        <taxon>Fungi</taxon>
        <taxon>Dikarya</taxon>
        <taxon>Ascomycota</taxon>
        <taxon>Pezizomycotina</taxon>
        <taxon>Sordariomycetes</taxon>
        <taxon>Sordariomycetidae</taxon>
        <taxon>Togniniales</taxon>
        <taxon>Togniniaceae</taxon>
        <taxon>Phaeoacremonium</taxon>
    </lineage>
</organism>
<gene>
    <name evidence="3" type="ORF">UCRPA7_1397</name>
</gene>
<dbReference type="AlphaFoldDB" id="R8BUQ8"/>
<evidence type="ECO:0000256" key="2">
    <source>
        <dbReference type="SAM" id="MobiDB-lite"/>
    </source>
</evidence>
<dbReference type="KEGG" id="tmn:UCRPA7_1397"/>
<dbReference type="Gene3D" id="1.20.5.340">
    <property type="match status" value="1"/>
</dbReference>
<dbReference type="Proteomes" id="UP000014074">
    <property type="component" value="Unassembled WGS sequence"/>
</dbReference>
<protein>
    <submittedName>
        <fullName evidence="3">Uncharacterized protein</fullName>
    </submittedName>
</protein>
<dbReference type="RefSeq" id="XP_007912173.1">
    <property type="nucleotide sequence ID" value="XM_007913982.1"/>
</dbReference>
<feature type="coiled-coil region" evidence="1">
    <location>
        <begin position="169"/>
        <end position="203"/>
    </location>
</feature>
<evidence type="ECO:0000256" key="1">
    <source>
        <dbReference type="SAM" id="Coils"/>
    </source>
</evidence>
<keyword evidence="1" id="KW-0175">Coiled coil</keyword>
<name>R8BUQ8_PHAM7</name>
<evidence type="ECO:0000313" key="3">
    <source>
        <dbReference type="EMBL" id="EOO03092.1"/>
    </source>
</evidence>